<reference evidence="2" key="1">
    <citation type="submission" date="2025-08" db="UniProtKB">
        <authorList>
            <consortium name="Ensembl"/>
        </authorList>
    </citation>
    <scope>IDENTIFICATION</scope>
</reference>
<reference evidence="2" key="2">
    <citation type="submission" date="2025-09" db="UniProtKB">
        <authorList>
            <consortium name="Ensembl"/>
        </authorList>
    </citation>
    <scope>IDENTIFICATION</scope>
</reference>
<dbReference type="Proteomes" id="UP000472274">
    <property type="component" value="Unplaced"/>
</dbReference>
<dbReference type="InParanoid" id="A0A674IWH8"/>
<protein>
    <submittedName>
        <fullName evidence="2">Uncharacterized protein</fullName>
    </submittedName>
</protein>
<proteinExistence type="predicted"/>
<sequence>MAWSILPLQEPLQQWGEEVEDGAIYSVTLQRVRAEPAANGGPCPWLHLSAGGGVPVETAPTSAPEVAVSQASGPFWDPAGGEEAGVM</sequence>
<keyword evidence="3" id="KW-1185">Reference proteome</keyword>
<evidence type="ECO:0000256" key="1">
    <source>
        <dbReference type="SAM" id="MobiDB-lite"/>
    </source>
</evidence>
<accession>A0A674IWH8</accession>
<dbReference type="GeneTree" id="ENSGT00960000192319"/>
<feature type="region of interest" description="Disordered" evidence="1">
    <location>
        <begin position="58"/>
        <end position="87"/>
    </location>
</feature>
<organism evidence="2 3">
    <name type="scientific">Terrapene triunguis</name>
    <name type="common">Three-toed box turtle</name>
    <dbReference type="NCBI Taxonomy" id="2587831"/>
    <lineage>
        <taxon>Eukaryota</taxon>
        <taxon>Metazoa</taxon>
        <taxon>Chordata</taxon>
        <taxon>Craniata</taxon>
        <taxon>Vertebrata</taxon>
        <taxon>Euteleostomi</taxon>
        <taxon>Archelosauria</taxon>
        <taxon>Testudinata</taxon>
        <taxon>Testudines</taxon>
        <taxon>Cryptodira</taxon>
        <taxon>Durocryptodira</taxon>
        <taxon>Testudinoidea</taxon>
        <taxon>Emydidae</taxon>
        <taxon>Terrapene</taxon>
    </lineage>
</organism>
<evidence type="ECO:0000313" key="3">
    <source>
        <dbReference type="Proteomes" id="UP000472274"/>
    </source>
</evidence>
<evidence type="ECO:0000313" key="2">
    <source>
        <dbReference type="Ensembl" id="ENSTMTP00000013325.1"/>
    </source>
</evidence>
<dbReference type="AlphaFoldDB" id="A0A674IWH8"/>
<name>A0A674IWH8_9SAUR</name>
<dbReference type="Ensembl" id="ENSTMTT00000013786.1">
    <property type="protein sequence ID" value="ENSTMTP00000013325.1"/>
    <property type="gene ID" value="ENSTMTG00000009652.1"/>
</dbReference>